<dbReference type="FunFam" id="3.30.930.10:FF:000065">
    <property type="entry name" value="Proline--tRNA ligase"/>
    <property type="match status" value="1"/>
</dbReference>
<feature type="domain" description="Aminoacyl-transfer RNA synthetases class-II family profile" evidence="13">
    <location>
        <begin position="70"/>
        <end position="498"/>
    </location>
</feature>
<dbReference type="InterPro" id="IPR036754">
    <property type="entry name" value="YbaK/aa-tRNA-synt-asso_dom_sf"/>
</dbReference>
<dbReference type="SUPFAM" id="SSF55681">
    <property type="entry name" value="Class II aaRS and biotin synthetases"/>
    <property type="match status" value="1"/>
</dbReference>
<evidence type="ECO:0000256" key="3">
    <source>
        <dbReference type="ARBA" id="ARBA00012831"/>
    </source>
</evidence>
<dbReference type="GO" id="GO:0002161">
    <property type="term" value="F:aminoacyl-tRNA deacylase activity"/>
    <property type="evidence" value="ECO:0007669"/>
    <property type="project" value="InterPro"/>
</dbReference>
<dbReference type="InterPro" id="IPR004500">
    <property type="entry name" value="Pro-tRNA-synth_IIa_bac-type"/>
</dbReference>
<dbReference type="InterPro" id="IPR045864">
    <property type="entry name" value="aa-tRNA-synth_II/BPL/LPL"/>
</dbReference>
<dbReference type="InterPro" id="IPR050062">
    <property type="entry name" value="Pro-tRNA_synthetase"/>
</dbReference>
<evidence type="ECO:0000256" key="6">
    <source>
        <dbReference type="ARBA" id="ARBA00022598"/>
    </source>
</evidence>
<evidence type="ECO:0000256" key="7">
    <source>
        <dbReference type="ARBA" id="ARBA00022741"/>
    </source>
</evidence>
<dbReference type="CDD" id="cd00861">
    <property type="entry name" value="ProRS_anticodon_short"/>
    <property type="match status" value="1"/>
</dbReference>
<dbReference type="Pfam" id="PF03129">
    <property type="entry name" value="HGTP_anticodon"/>
    <property type="match status" value="1"/>
</dbReference>
<comment type="subcellular location">
    <subcellularLocation>
        <location evidence="1">Cytoplasm</location>
    </subcellularLocation>
</comment>
<dbReference type="AlphaFoldDB" id="A0A3B1BTZ4"/>
<dbReference type="HAMAP" id="MF_01569">
    <property type="entry name" value="Pro_tRNA_synth_type1"/>
    <property type="match status" value="1"/>
</dbReference>
<dbReference type="InterPro" id="IPR033730">
    <property type="entry name" value="ProRS_core_prok"/>
</dbReference>
<dbReference type="GO" id="GO:0006433">
    <property type="term" value="P:prolyl-tRNA aminoacylation"/>
    <property type="evidence" value="ECO:0007669"/>
    <property type="project" value="InterPro"/>
</dbReference>
<dbReference type="SUPFAM" id="SSF52954">
    <property type="entry name" value="Class II aaRS ABD-related"/>
    <property type="match status" value="1"/>
</dbReference>
<accession>A0A3B1BTZ4</accession>
<dbReference type="SUPFAM" id="SSF55826">
    <property type="entry name" value="YbaK/ProRS associated domain"/>
    <property type="match status" value="1"/>
</dbReference>
<dbReference type="Gene3D" id="3.30.930.10">
    <property type="entry name" value="Bira Bifunctional Protein, Domain 2"/>
    <property type="match status" value="2"/>
</dbReference>
<keyword evidence="8" id="KW-0067">ATP-binding</keyword>
<protein>
    <recommendedName>
        <fullName evidence="4">Proline--tRNA ligase</fullName>
        <ecNumber evidence="3">6.1.1.15</ecNumber>
    </recommendedName>
    <alternativeName>
        <fullName evidence="11">Prolyl-tRNA synthetase</fullName>
    </alternativeName>
</protein>
<dbReference type="GO" id="GO:0004827">
    <property type="term" value="F:proline-tRNA ligase activity"/>
    <property type="evidence" value="ECO:0007669"/>
    <property type="project" value="UniProtKB-EC"/>
</dbReference>
<evidence type="ECO:0000256" key="1">
    <source>
        <dbReference type="ARBA" id="ARBA00004496"/>
    </source>
</evidence>
<evidence type="ECO:0000256" key="5">
    <source>
        <dbReference type="ARBA" id="ARBA00022490"/>
    </source>
</evidence>
<evidence type="ECO:0000256" key="10">
    <source>
        <dbReference type="ARBA" id="ARBA00023146"/>
    </source>
</evidence>
<keyword evidence="9" id="KW-0648">Protein biosynthesis</keyword>
<evidence type="ECO:0000313" key="14">
    <source>
        <dbReference type="EMBL" id="VAX14978.1"/>
    </source>
</evidence>
<comment type="subunit">
    <text evidence="2">Homodimer.</text>
</comment>
<evidence type="ECO:0000256" key="9">
    <source>
        <dbReference type="ARBA" id="ARBA00022917"/>
    </source>
</evidence>
<dbReference type="Gene3D" id="3.40.50.800">
    <property type="entry name" value="Anticodon-binding domain"/>
    <property type="match status" value="1"/>
</dbReference>
<dbReference type="InterPro" id="IPR004154">
    <property type="entry name" value="Anticodon-bd"/>
</dbReference>
<dbReference type="PROSITE" id="PS50862">
    <property type="entry name" value="AA_TRNA_LIGASE_II"/>
    <property type="match status" value="1"/>
</dbReference>
<dbReference type="InterPro" id="IPR007214">
    <property type="entry name" value="YbaK/aa-tRNA-synth-assoc-dom"/>
</dbReference>
<evidence type="ECO:0000256" key="2">
    <source>
        <dbReference type="ARBA" id="ARBA00011738"/>
    </source>
</evidence>
<dbReference type="InterPro" id="IPR023717">
    <property type="entry name" value="Pro-tRNA-Synthase_IIa_type1"/>
</dbReference>
<evidence type="ECO:0000256" key="8">
    <source>
        <dbReference type="ARBA" id="ARBA00022840"/>
    </source>
</evidence>
<dbReference type="PRINTS" id="PR01046">
    <property type="entry name" value="TRNASYNTHPRO"/>
</dbReference>
<dbReference type="InterPro" id="IPR036621">
    <property type="entry name" value="Anticodon-bd_dom_sf"/>
</dbReference>
<dbReference type="PANTHER" id="PTHR42753">
    <property type="entry name" value="MITOCHONDRIAL RIBOSOME PROTEIN L39/PROLYL-TRNA LIGASE FAMILY MEMBER"/>
    <property type="match status" value="1"/>
</dbReference>
<keyword evidence="6 14" id="KW-0436">Ligase</keyword>
<evidence type="ECO:0000259" key="13">
    <source>
        <dbReference type="PROSITE" id="PS50862"/>
    </source>
</evidence>
<dbReference type="NCBIfam" id="NF006625">
    <property type="entry name" value="PRK09194.1"/>
    <property type="match status" value="1"/>
</dbReference>
<evidence type="ECO:0000256" key="11">
    <source>
        <dbReference type="ARBA" id="ARBA00029731"/>
    </source>
</evidence>
<sequence length="605" mass="67198">MEERFKGTSKNVYACHRFFFDIIHHLIKETTSLRLSKFYLPTLKEVPAEAEIASHRLMLRAGIIRKLSAGVYTMLPLGVKVIRKIEAIVREEMDRAGALEVYMPSIQPAELWRESGRWEMYGKELLRINDRSGREFCYGPTHEEVVTDLVRGEIRSYKNLPLNLYQIQTKFRDEIRPRFGVMRAREFSMKDAYSFDADDEGVEKSYSLMKKAYNAIFTRLNLKFRAVEADTGQIGGAFSHEFMALAESGEDLIAYCDKCEYAANVDKVETKAPEASSGDMGRLEDVATPGMGSIEEVSDFLEMPSSSFIKTLVYKTDLEEKEFIAVLCRGDHEINETKLARALDCNEVELADADDVERITGAPVGFAGPIGLKIPIIADHALTSLPNGVTGANKADTHTKNVNPSRDFPHAQFADIREAVVDDPCPRCETGLLKMARGIEVGHIFKLGVKYSEAMDATFLDREGKEKPMIMGCYGMGIARTAATAIEQSHDENGIIWPVAIAPFKVIVLPLNIKDEEITGAAEKIYEGLGKAGYEPIYDDRSARPGVKFNDADLVGFPVQVIVGKKGLKEGVAEIKVRLTGQRDTAPLDEVVSKVGGLLDELAKS</sequence>
<keyword evidence="7" id="KW-0547">Nucleotide-binding</keyword>
<evidence type="ECO:0000256" key="12">
    <source>
        <dbReference type="ARBA" id="ARBA00047671"/>
    </source>
</evidence>
<dbReference type="GO" id="GO:0005829">
    <property type="term" value="C:cytosol"/>
    <property type="evidence" value="ECO:0007669"/>
    <property type="project" value="TreeGrafter"/>
</dbReference>
<name>A0A3B1BTZ4_9ZZZZ</name>
<dbReference type="NCBIfam" id="TIGR00409">
    <property type="entry name" value="proS_fam_II"/>
    <property type="match status" value="1"/>
</dbReference>
<dbReference type="PIRSF" id="PIRSF001535">
    <property type="entry name" value="ProRS_1"/>
    <property type="match status" value="1"/>
</dbReference>
<dbReference type="Pfam" id="PF04073">
    <property type="entry name" value="tRNA_edit"/>
    <property type="match status" value="1"/>
</dbReference>
<dbReference type="FunFam" id="3.30.930.10:FF:000066">
    <property type="entry name" value="Proline--tRNA ligase"/>
    <property type="match status" value="1"/>
</dbReference>
<organism evidence="14">
    <name type="scientific">hydrothermal vent metagenome</name>
    <dbReference type="NCBI Taxonomy" id="652676"/>
    <lineage>
        <taxon>unclassified sequences</taxon>
        <taxon>metagenomes</taxon>
        <taxon>ecological metagenomes</taxon>
    </lineage>
</organism>
<dbReference type="EC" id="6.1.1.15" evidence="3"/>
<dbReference type="Gene3D" id="3.90.960.10">
    <property type="entry name" value="YbaK/aminoacyl-tRNA synthetase-associated domain"/>
    <property type="match status" value="1"/>
</dbReference>
<comment type="catalytic activity">
    <reaction evidence="12">
        <text>tRNA(Pro) + L-proline + ATP = L-prolyl-tRNA(Pro) + AMP + diphosphate</text>
        <dbReference type="Rhea" id="RHEA:14305"/>
        <dbReference type="Rhea" id="RHEA-COMP:9700"/>
        <dbReference type="Rhea" id="RHEA-COMP:9702"/>
        <dbReference type="ChEBI" id="CHEBI:30616"/>
        <dbReference type="ChEBI" id="CHEBI:33019"/>
        <dbReference type="ChEBI" id="CHEBI:60039"/>
        <dbReference type="ChEBI" id="CHEBI:78442"/>
        <dbReference type="ChEBI" id="CHEBI:78532"/>
        <dbReference type="ChEBI" id="CHEBI:456215"/>
        <dbReference type="EC" id="6.1.1.15"/>
    </reaction>
</comment>
<proteinExistence type="inferred from homology"/>
<dbReference type="GO" id="GO:0005524">
    <property type="term" value="F:ATP binding"/>
    <property type="evidence" value="ECO:0007669"/>
    <property type="project" value="UniProtKB-KW"/>
</dbReference>
<keyword evidence="5" id="KW-0963">Cytoplasm</keyword>
<dbReference type="InterPro" id="IPR002314">
    <property type="entry name" value="aa-tRNA-synt_IIb"/>
</dbReference>
<dbReference type="Pfam" id="PF00587">
    <property type="entry name" value="tRNA-synt_2b"/>
    <property type="match status" value="1"/>
</dbReference>
<gene>
    <name evidence="14" type="ORF">MNBD_NITROSPINAE04-1997</name>
</gene>
<dbReference type="InterPro" id="IPR044140">
    <property type="entry name" value="ProRS_anticodon_short"/>
</dbReference>
<evidence type="ECO:0000256" key="4">
    <source>
        <dbReference type="ARBA" id="ARBA00019110"/>
    </source>
</evidence>
<keyword evidence="10 14" id="KW-0030">Aminoacyl-tRNA synthetase</keyword>
<reference evidence="14" key="1">
    <citation type="submission" date="2018-06" db="EMBL/GenBank/DDBJ databases">
        <authorList>
            <person name="Zhirakovskaya E."/>
        </authorList>
    </citation>
    <scope>NUCLEOTIDE SEQUENCE</scope>
</reference>
<dbReference type="CDD" id="cd00779">
    <property type="entry name" value="ProRS_core_prok"/>
    <property type="match status" value="1"/>
</dbReference>
<dbReference type="PANTHER" id="PTHR42753:SF2">
    <property type="entry name" value="PROLINE--TRNA LIGASE"/>
    <property type="match status" value="1"/>
</dbReference>
<dbReference type="InterPro" id="IPR002316">
    <property type="entry name" value="Pro-tRNA-ligase_IIa"/>
</dbReference>
<dbReference type="InterPro" id="IPR006195">
    <property type="entry name" value="aa-tRNA-synth_II"/>
</dbReference>
<dbReference type="CDD" id="cd04334">
    <property type="entry name" value="ProRS-INS"/>
    <property type="match status" value="1"/>
</dbReference>
<dbReference type="EMBL" id="UOGA01000028">
    <property type="protein sequence ID" value="VAX14978.1"/>
    <property type="molecule type" value="Genomic_DNA"/>
</dbReference>